<comment type="caution">
    <text evidence="2">The sequence shown here is derived from an EMBL/GenBank/DDBJ whole genome shotgun (WGS) entry which is preliminary data.</text>
</comment>
<feature type="compositionally biased region" description="Basic and acidic residues" evidence="1">
    <location>
        <begin position="161"/>
        <end position="198"/>
    </location>
</feature>
<accession>A0AAN8MXE6</accession>
<feature type="compositionally biased region" description="Basic and acidic residues" evidence="1">
    <location>
        <begin position="132"/>
        <end position="154"/>
    </location>
</feature>
<feature type="region of interest" description="Disordered" evidence="1">
    <location>
        <begin position="261"/>
        <end position="290"/>
    </location>
</feature>
<feature type="region of interest" description="Disordered" evidence="1">
    <location>
        <begin position="106"/>
        <end position="198"/>
    </location>
</feature>
<evidence type="ECO:0000313" key="3">
    <source>
        <dbReference type="Proteomes" id="UP001313282"/>
    </source>
</evidence>
<feature type="region of interest" description="Disordered" evidence="1">
    <location>
        <begin position="1"/>
        <end position="36"/>
    </location>
</feature>
<feature type="compositionally biased region" description="Acidic residues" evidence="1">
    <location>
        <begin position="106"/>
        <end position="118"/>
    </location>
</feature>
<proteinExistence type="predicted"/>
<evidence type="ECO:0000313" key="2">
    <source>
        <dbReference type="EMBL" id="KAK6356273.1"/>
    </source>
</evidence>
<protein>
    <submittedName>
        <fullName evidence="2">Uncharacterized protein</fullName>
    </submittedName>
</protein>
<evidence type="ECO:0000256" key="1">
    <source>
        <dbReference type="SAM" id="MobiDB-lite"/>
    </source>
</evidence>
<dbReference type="AlphaFoldDB" id="A0AAN8MXE6"/>
<keyword evidence="3" id="KW-1185">Reference proteome</keyword>
<gene>
    <name evidence="2" type="ORF">TWF718_000642</name>
</gene>
<sequence length="345" mass="36745">MTPSSPPKRTTAIPNSDTMSNMVSNSMPPASSSVATGAPTMEGVRDIVLEGWAHNSSLEDVVEAVKFTYMGVAGGREAFFLALTDLIDLGGWVERLGRRALVMEREEAEEESEVDEGEGGVTRTKGKGRKRGNLEEEAKKRRERKVEKRAKEVKAQGIKEGGGEQKGKAVVEKGEGGGEKSKKGKGGEEGKKKGEKKEGVVTVAAPQGGPMMLDDPMDIDPVEPDIVEPLVGAMRRLVVDVWSVHLPSDIAGALVRGRPYQRGGGRRGAEDLPKVVPGEGHGGQAEGVEGEEGEERVCLKVYCKTFRQALSSASPRASTPCRNARSRGTCYPIQISTPPVGAGVD</sequence>
<dbReference type="EMBL" id="JAVHNR010000001">
    <property type="protein sequence ID" value="KAK6356273.1"/>
    <property type="molecule type" value="Genomic_DNA"/>
</dbReference>
<reference evidence="2 3" key="1">
    <citation type="submission" date="2019-10" db="EMBL/GenBank/DDBJ databases">
        <authorList>
            <person name="Palmer J.M."/>
        </authorList>
    </citation>
    <scope>NUCLEOTIDE SEQUENCE [LARGE SCALE GENOMIC DNA]</scope>
    <source>
        <strain evidence="2 3">TWF718</strain>
    </source>
</reference>
<name>A0AAN8MXE6_9PEZI</name>
<dbReference type="Proteomes" id="UP001313282">
    <property type="component" value="Unassembled WGS sequence"/>
</dbReference>
<organism evidence="2 3">
    <name type="scientific">Orbilia javanica</name>
    <dbReference type="NCBI Taxonomy" id="47235"/>
    <lineage>
        <taxon>Eukaryota</taxon>
        <taxon>Fungi</taxon>
        <taxon>Dikarya</taxon>
        <taxon>Ascomycota</taxon>
        <taxon>Pezizomycotina</taxon>
        <taxon>Orbiliomycetes</taxon>
        <taxon>Orbiliales</taxon>
        <taxon>Orbiliaceae</taxon>
        <taxon>Orbilia</taxon>
    </lineage>
</organism>
<feature type="compositionally biased region" description="Polar residues" evidence="1">
    <location>
        <begin position="12"/>
        <end position="35"/>
    </location>
</feature>